<evidence type="ECO:0000313" key="12">
    <source>
        <dbReference type="EMBL" id="WHS92603.1"/>
    </source>
</evidence>
<dbReference type="EC" id="2.7.13.3" evidence="3"/>
<dbReference type="PANTHER" id="PTHR44936">
    <property type="entry name" value="SENSOR PROTEIN CREC"/>
    <property type="match status" value="1"/>
</dbReference>
<dbReference type="Gene3D" id="1.10.287.130">
    <property type="match status" value="1"/>
</dbReference>
<dbReference type="EMBL" id="CP120365">
    <property type="protein sequence ID" value="WHS92603.1"/>
    <property type="molecule type" value="Genomic_DNA"/>
</dbReference>
<keyword evidence="6" id="KW-0808">Transferase</keyword>
<feature type="transmembrane region" description="Helical" evidence="10">
    <location>
        <begin position="24"/>
        <end position="42"/>
    </location>
</feature>
<evidence type="ECO:0000256" key="2">
    <source>
        <dbReference type="ARBA" id="ARBA00004651"/>
    </source>
</evidence>
<dbReference type="InterPro" id="IPR004358">
    <property type="entry name" value="Sig_transdc_His_kin-like_C"/>
</dbReference>
<dbReference type="RefSeq" id="WP_003531970.1">
    <property type="nucleotide sequence ID" value="NZ_CP120365.1"/>
</dbReference>
<dbReference type="Pfam" id="PF25323">
    <property type="entry name" value="6TM_PilS"/>
    <property type="match status" value="1"/>
</dbReference>
<dbReference type="InterPro" id="IPR050980">
    <property type="entry name" value="2C_sensor_his_kinase"/>
</dbReference>
<evidence type="ECO:0000256" key="5">
    <source>
        <dbReference type="ARBA" id="ARBA00022553"/>
    </source>
</evidence>
<evidence type="ECO:0000256" key="10">
    <source>
        <dbReference type="SAM" id="Phobius"/>
    </source>
</evidence>
<comment type="catalytic activity">
    <reaction evidence="1">
        <text>ATP + protein L-histidine = ADP + protein N-phospho-L-histidine.</text>
        <dbReference type="EC" id="2.7.13.3"/>
    </reaction>
</comment>
<evidence type="ECO:0000256" key="9">
    <source>
        <dbReference type="ARBA" id="ARBA00022840"/>
    </source>
</evidence>
<keyword evidence="7" id="KW-0547">Nucleotide-binding</keyword>
<keyword evidence="8 12" id="KW-0418">Kinase</keyword>
<feature type="transmembrane region" description="Helical" evidence="10">
    <location>
        <begin position="127"/>
        <end position="148"/>
    </location>
</feature>
<feature type="transmembrane region" description="Helical" evidence="10">
    <location>
        <begin position="48"/>
        <end position="68"/>
    </location>
</feature>
<dbReference type="CDD" id="cd00082">
    <property type="entry name" value="HisKA"/>
    <property type="match status" value="1"/>
</dbReference>
<keyword evidence="10" id="KW-1133">Transmembrane helix</keyword>
<dbReference type="Proteomes" id="UP001233264">
    <property type="component" value="Chromosome"/>
</dbReference>
<accession>A0ABY8T788</accession>
<name>A0ABY8T788_9HYPH</name>
<keyword evidence="13" id="KW-1185">Reference proteome</keyword>
<evidence type="ECO:0000256" key="6">
    <source>
        <dbReference type="ARBA" id="ARBA00022679"/>
    </source>
</evidence>
<dbReference type="PANTHER" id="PTHR44936:SF10">
    <property type="entry name" value="SENSOR PROTEIN RSTB"/>
    <property type="match status" value="1"/>
</dbReference>
<dbReference type="GO" id="GO:0016301">
    <property type="term" value="F:kinase activity"/>
    <property type="evidence" value="ECO:0007669"/>
    <property type="project" value="UniProtKB-KW"/>
</dbReference>
<feature type="transmembrane region" description="Helical" evidence="10">
    <location>
        <begin position="160"/>
        <end position="181"/>
    </location>
</feature>
<feature type="domain" description="Histidine kinase" evidence="11">
    <location>
        <begin position="216"/>
        <end position="426"/>
    </location>
</feature>
<evidence type="ECO:0000256" key="8">
    <source>
        <dbReference type="ARBA" id="ARBA00022777"/>
    </source>
</evidence>
<protein>
    <recommendedName>
        <fullName evidence="3">histidine kinase</fullName>
        <ecNumber evidence="3">2.7.13.3</ecNumber>
    </recommendedName>
</protein>
<dbReference type="Pfam" id="PF02518">
    <property type="entry name" value="HATPase_c"/>
    <property type="match status" value="1"/>
</dbReference>
<evidence type="ECO:0000313" key="13">
    <source>
        <dbReference type="Proteomes" id="UP001233264"/>
    </source>
</evidence>
<keyword evidence="10" id="KW-0812">Transmembrane</keyword>
<keyword evidence="4" id="KW-1003">Cell membrane</keyword>
<dbReference type="SMART" id="SM00387">
    <property type="entry name" value="HATPase_c"/>
    <property type="match status" value="1"/>
</dbReference>
<dbReference type="InterPro" id="IPR003661">
    <property type="entry name" value="HisK_dim/P_dom"/>
</dbReference>
<dbReference type="PRINTS" id="PR00344">
    <property type="entry name" value="BCTRLSENSOR"/>
</dbReference>
<organism evidence="12 13">
    <name type="scientific">Sinorhizobium kummerowiae</name>
    <dbReference type="NCBI Taxonomy" id="158892"/>
    <lineage>
        <taxon>Bacteria</taxon>
        <taxon>Pseudomonadati</taxon>
        <taxon>Pseudomonadota</taxon>
        <taxon>Alphaproteobacteria</taxon>
        <taxon>Hyphomicrobiales</taxon>
        <taxon>Rhizobiaceae</taxon>
        <taxon>Sinorhizobium/Ensifer group</taxon>
        <taxon>Sinorhizobium</taxon>
    </lineage>
</organism>
<keyword evidence="10" id="KW-0472">Membrane</keyword>
<dbReference type="InterPro" id="IPR005467">
    <property type="entry name" value="His_kinase_dom"/>
</dbReference>
<dbReference type="SMART" id="SM00388">
    <property type="entry name" value="HisKA"/>
    <property type="match status" value="1"/>
</dbReference>
<reference evidence="12 13" key="1">
    <citation type="submission" date="2023-03" db="EMBL/GenBank/DDBJ databases">
        <authorList>
            <person name="Menendez E."/>
            <person name="Kaur S."/>
            <person name="Flores-Felix J.D."/>
            <person name="diCenzo G.C."/>
            <person name="Peix A."/>
            <person name="Velazquez E."/>
        </authorList>
    </citation>
    <scope>NUCLEOTIDE SEQUENCE [LARGE SCALE GENOMIC DNA]</scope>
    <source>
        <strain evidence="12 13">CCBAU 71714</strain>
    </source>
</reference>
<keyword evidence="9" id="KW-0067">ATP-binding</keyword>
<dbReference type="SUPFAM" id="SSF47384">
    <property type="entry name" value="Homodimeric domain of signal transducing histidine kinase"/>
    <property type="match status" value="1"/>
</dbReference>
<dbReference type="NCBIfam" id="NF033792">
    <property type="entry name" value="ActS_PrrB_HisK"/>
    <property type="match status" value="1"/>
</dbReference>
<dbReference type="Pfam" id="PF00512">
    <property type="entry name" value="HisKA"/>
    <property type="match status" value="1"/>
</dbReference>
<evidence type="ECO:0000256" key="7">
    <source>
        <dbReference type="ARBA" id="ARBA00022741"/>
    </source>
</evidence>
<dbReference type="PROSITE" id="PS50109">
    <property type="entry name" value="HIS_KIN"/>
    <property type="match status" value="1"/>
</dbReference>
<proteinExistence type="predicted"/>
<evidence type="ECO:0000256" key="3">
    <source>
        <dbReference type="ARBA" id="ARBA00012438"/>
    </source>
</evidence>
<dbReference type="Gene3D" id="3.30.565.10">
    <property type="entry name" value="Histidine kinase-like ATPase, C-terminal domain"/>
    <property type="match status" value="1"/>
</dbReference>
<dbReference type="InterPro" id="IPR003594">
    <property type="entry name" value="HATPase_dom"/>
</dbReference>
<evidence type="ECO:0000256" key="1">
    <source>
        <dbReference type="ARBA" id="ARBA00000085"/>
    </source>
</evidence>
<feature type="transmembrane region" description="Helical" evidence="10">
    <location>
        <begin position="80"/>
        <end position="107"/>
    </location>
</feature>
<gene>
    <name evidence="12" type="ORF">PZL22_003675</name>
</gene>
<evidence type="ECO:0000259" key="11">
    <source>
        <dbReference type="PROSITE" id="PS50109"/>
    </source>
</evidence>
<sequence length="433" mass="47158">MAAATLYNDLNSNRSLRLQTLVRLRWLAVGGQSLAVVVTALWLQFPLPVVPCSVLIACLALLNVFLTLRFPPTQRLTPPAAFTLLGIDLAQLTALLFITGGLANPFAPLLCVPVIISSASQPKPQSIVLAGLAVLGVTALAFSPFPLPWYPGTLLLMPRVLTAGIWFAIVSMTAFAAFYTYRVSLEASELSEALTATELVLQREKHLSQLDGLAAAAAHELGTPLATISVVAKEMERELGDDPRFGEDVHLLRSQSERCRDILRRLTTLSSESEEHMRLLPLSSLIEEVMAPHREFGIEIELKEQGDRASEPVGIRNAGILYGLGNLLENAVDYARKKVTVTTEHTAERVRVTIEDDGDGFSPDILARIGEPYVTRRQKDDSAGGLGLGLFIAKTLLERSGARLRFENGGSKHPGARVSVEWPRVLMDTKLAK</sequence>
<evidence type="ECO:0000256" key="4">
    <source>
        <dbReference type="ARBA" id="ARBA00022475"/>
    </source>
</evidence>
<dbReference type="InterPro" id="IPR047770">
    <property type="entry name" value="RegB"/>
</dbReference>
<keyword evidence="5" id="KW-0597">Phosphoprotein</keyword>
<dbReference type="InterPro" id="IPR036097">
    <property type="entry name" value="HisK_dim/P_sf"/>
</dbReference>
<dbReference type="SUPFAM" id="SSF55874">
    <property type="entry name" value="ATPase domain of HSP90 chaperone/DNA topoisomerase II/histidine kinase"/>
    <property type="match status" value="1"/>
</dbReference>
<dbReference type="InterPro" id="IPR036890">
    <property type="entry name" value="HATPase_C_sf"/>
</dbReference>
<comment type="subcellular location">
    <subcellularLocation>
        <location evidence="2">Cell membrane</location>
        <topology evidence="2">Multi-pass membrane protein</topology>
    </subcellularLocation>
</comment>